<organism evidence="2 3">
    <name type="scientific">Candidatus Synechococcus calcipolaris G9</name>
    <dbReference type="NCBI Taxonomy" id="1497997"/>
    <lineage>
        <taxon>Bacteria</taxon>
        <taxon>Bacillati</taxon>
        <taxon>Cyanobacteriota</taxon>
        <taxon>Cyanophyceae</taxon>
        <taxon>Synechococcales</taxon>
        <taxon>Synechococcaceae</taxon>
        <taxon>Synechococcus</taxon>
    </lineage>
</organism>
<dbReference type="RefSeq" id="WP_277866693.1">
    <property type="nucleotide sequence ID" value="NZ_JAKKUT010000002.1"/>
</dbReference>
<evidence type="ECO:0000313" key="3">
    <source>
        <dbReference type="Proteomes" id="UP001154265"/>
    </source>
</evidence>
<gene>
    <name evidence="2" type="ORF">L3556_07615</name>
</gene>
<dbReference type="EMBL" id="JAKKUT010000002">
    <property type="protein sequence ID" value="MDG2990797.1"/>
    <property type="molecule type" value="Genomic_DNA"/>
</dbReference>
<reference evidence="2" key="2">
    <citation type="submission" date="2022-01" db="EMBL/GenBank/DDBJ databases">
        <authorList>
            <person name="Zivanovic Y."/>
            <person name="Moreira D."/>
            <person name="Lopez-Garcia P."/>
        </authorList>
    </citation>
    <scope>NUCLEOTIDE SEQUENCE</scope>
    <source>
        <strain evidence="2">G9</strain>
    </source>
</reference>
<dbReference type="Proteomes" id="UP001154265">
    <property type="component" value="Unassembled WGS sequence"/>
</dbReference>
<dbReference type="InterPro" id="IPR038765">
    <property type="entry name" value="Papain-like_cys_pep_sf"/>
</dbReference>
<dbReference type="PANTHER" id="PTHR33490">
    <property type="entry name" value="BLR5614 PROTEIN-RELATED"/>
    <property type="match status" value="1"/>
</dbReference>
<dbReference type="PANTHER" id="PTHR33490:SF1">
    <property type="entry name" value="SLL1233 PROTEIN"/>
    <property type="match status" value="1"/>
</dbReference>
<sequence>MRYKISHQTTYTYSQAVELAPHVVRLRPRCSSDQSLLMFQLQVSPLPKGESQILDEANNPILQLWWPELPTSMLSIQIMAEVETHCINPFQFLLHPWATQLPLDYPRTLHNSLSPYLGSAGFPGGIDPVAHGLAWEIATGVDNNLLVFLSELNQKLYATCGYQTRETGEPWPPCLTWQRQSGSCRDLTVLFIHACRAVGLAARFVSGYQEGDEDSPERHLHAWAEVYLPGAGWRGYDPTHGLAVADRHIALVAAAQPEDAAPITGTVRGKGATAAMTYQLQISRT</sequence>
<dbReference type="InterPro" id="IPR002931">
    <property type="entry name" value="Transglutaminase-like"/>
</dbReference>
<dbReference type="InterPro" id="IPR013589">
    <property type="entry name" value="Bac_transglu_N"/>
</dbReference>
<evidence type="ECO:0000313" key="2">
    <source>
        <dbReference type="EMBL" id="MDG2990797.1"/>
    </source>
</evidence>
<dbReference type="Gene3D" id="3.10.620.30">
    <property type="match status" value="1"/>
</dbReference>
<evidence type="ECO:0000259" key="1">
    <source>
        <dbReference type="SMART" id="SM00460"/>
    </source>
</evidence>
<reference evidence="2" key="1">
    <citation type="journal article" date="2022" name="Genome Biol. Evol.">
        <title>A New Gene Family Diagnostic for Intracellular Biomineralization of Amorphous Ca Carbonates by Cyanobacteria.</title>
        <authorList>
            <person name="Benzerara K."/>
            <person name="Duprat E."/>
            <person name="Bitard-Feildel T."/>
            <person name="Caumes G."/>
            <person name="Cassier-Chauvat C."/>
            <person name="Chauvat F."/>
            <person name="Dezi M."/>
            <person name="Diop S.I."/>
            <person name="Gaschignard G."/>
            <person name="Gorgen S."/>
            <person name="Gugger M."/>
            <person name="Lopez-Garcia P."/>
            <person name="Millet M."/>
            <person name="Skouri-Panet F."/>
            <person name="Moreira D."/>
            <person name="Callebaut I."/>
        </authorList>
    </citation>
    <scope>NUCLEOTIDE SEQUENCE</scope>
    <source>
        <strain evidence="2">G9</strain>
    </source>
</reference>
<dbReference type="SUPFAM" id="SSF54001">
    <property type="entry name" value="Cysteine proteinases"/>
    <property type="match status" value="1"/>
</dbReference>
<accession>A0ABT6EYI3</accession>
<protein>
    <submittedName>
        <fullName evidence="2">Transglutaminase family protein</fullName>
    </submittedName>
</protein>
<proteinExistence type="predicted"/>
<dbReference type="Pfam" id="PF08379">
    <property type="entry name" value="Bact_transglu_N"/>
    <property type="match status" value="1"/>
</dbReference>
<dbReference type="Pfam" id="PF01841">
    <property type="entry name" value="Transglut_core"/>
    <property type="match status" value="1"/>
</dbReference>
<comment type="caution">
    <text evidence="2">The sequence shown here is derived from an EMBL/GenBank/DDBJ whole genome shotgun (WGS) entry which is preliminary data.</text>
</comment>
<dbReference type="SMART" id="SM00460">
    <property type="entry name" value="TGc"/>
    <property type="match status" value="1"/>
</dbReference>
<feature type="domain" description="Transglutaminase-like" evidence="1">
    <location>
        <begin position="176"/>
        <end position="240"/>
    </location>
</feature>
<keyword evidence="3" id="KW-1185">Reference proteome</keyword>
<name>A0ABT6EYI3_9SYNE</name>